<dbReference type="PANTHER" id="PTHR23117">
    <property type="entry name" value="GUANYLATE KINASE-RELATED"/>
    <property type="match status" value="1"/>
</dbReference>
<dbReference type="Proteomes" id="UP001597237">
    <property type="component" value="Unassembled WGS sequence"/>
</dbReference>
<evidence type="ECO:0000313" key="12">
    <source>
        <dbReference type="Proteomes" id="UP001597237"/>
    </source>
</evidence>
<dbReference type="SMART" id="SM00072">
    <property type="entry name" value="GuKc"/>
    <property type="match status" value="1"/>
</dbReference>
<dbReference type="SUPFAM" id="SSF52540">
    <property type="entry name" value="P-loop containing nucleoside triphosphate hydrolases"/>
    <property type="match status" value="1"/>
</dbReference>
<dbReference type="EMBL" id="JBHUEY010000006">
    <property type="protein sequence ID" value="MFD1785206.1"/>
    <property type="molecule type" value="Genomic_DNA"/>
</dbReference>
<dbReference type="Gene3D" id="3.30.63.10">
    <property type="entry name" value="Guanylate Kinase phosphate binding domain"/>
    <property type="match status" value="1"/>
</dbReference>
<dbReference type="CDD" id="cd00071">
    <property type="entry name" value="GMPK"/>
    <property type="match status" value="1"/>
</dbReference>
<evidence type="ECO:0000256" key="9">
    <source>
        <dbReference type="HAMAP-Rule" id="MF_00328"/>
    </source>
</evidence>
<keyword evidence="7 9" id="KW-0067">ATP-binding</keyword>
<dbReference type="InterPro" id="IPR020590">
    <property type="entry name" value="Guanylate_kinase_CS"/>
</dbReference>
<keyword evidence="4 9" id="KW-0808">Transferase</keyword>
<dbReference type="InterPro" id="IPR017665">
    <property type="entry name" value="Guanylate_kinase"/>
</dbReference>
<dbReference type="InterPro" id="IPR027417">
    <property type="entry name" value="P-loop_NTPase"/>
</dbReference>
<evidence type="ECO:0000256" key="5">
    <source>
        <dbReference type="ARBA" id="ARBA00022741"/>
    </source>
</evidence>
<dbReference type="Pfam" id="PF00625">
    <property type="entry name" value="Guanylate_kin"/>
    <property type="match status" value="1"/>
</dbReference>
<proteinExistence type="inferred from homology"/>
<evidence type="ECO:0000256" key="8">
    <source>
        <dbReference type="ARBA" id="ARBA00030128"/>
    </source>
</evidence>
<dbReference type="Gene3D" id="3.40.50.300">
    <property type="entry name" value="P-loop containing nucleotide triphosphate hydrolases"/>
    <property type="match status" value="1"/>
</dbReference>
<dbReference type="HAMAP" id="MF_00328">
    <property type="entry name" value="Guanylate_kinase"/>
    <property type="match status" value="1"/>
</dbReference>
<comment type="subcellular location">
    <subcellularLocation>
        <location evidence="9">Cytoplasm</location>
    </subcellularLocation>
</comment>
<comment type="similarity">
    <text evidence="1 9">Belongs to the guanylate kinase family.</text>
</comment>
<reference evidence="12" key="1">
    <citation type="journal article" date="2019" name="Int. J. Syst. Evol. Microbiol.">
        <title>The Global Catalogue of Microorganisms (GCM) 10K type strain sequencing project: providing services to taxonomists for standard genome sequencing and annotation.</title>
        <authorList>
            <consortium name="The Broad Institute Genomics Platform"/>
            <consortium name="The Broad Institute Genome Sequencing Center for Infectious Disease"/>
            <person name="Wu L."/>
            <person name="Ma J."/>
        </authorList>
    </citation>
    <scope>NUCLEOTIDE SEQUENCE [LARGE SCALE GENOMIC DNA]</scope>
    <source>
        <strain evidence="12">DFY28</strain>
    </source>
</reference>
<evidence type="ECO:0000259" key="10">
    <source>
        <dbReference type="PROSITE" id="PS50052"/>
    </source>
</evidence>
<comment type="catalytic activity">
    <reaction evidence="9">
        <text>GMP + ATP = GDP + ADP</text>
        <dbReference type="Rhea" id="RHEA:20780"/>
        <dbReference type="ChEBI" id="CHEBI:30616"/>
        <dbReference type="ChEBI" id="CHEBI:58115"/>
        <dbReference type="ChEBI" id="CHEBI:58189"/>
        <dbReference type="ChEBI" id="CHEBI:456216"/>
        <dbReference type="EC" id="2.7.4.8"/>
    </reaction>
</comment>
<dbReference type="NCBIfam" id="TIGR03263">
    <property type="entry name" value="guanyl_kin"/>
    <property type="match status" value="1"/>
</dbReference>
<dbReference type="InterPro" id="IPR008144">
    <property type="entry name" value="Guanylate_kin-like_dom"/>
</dbReference>
<evidence type="ECO:0000256" key="4">
    <source>
        <dbReference type="ARBA" id="ARBA00022679"/>
    </source>
</evidence>
<sequence length="218" mass="24841">MTDPSNRRRRGLMLLISSPSGAGKTSLSRRLVADHAELDLSISATTRAPRPGEENGREYHFLDRAGFDAMIEAGEFLEWAHVHEHRYGTPRAPVMAALEAGHDVLFDIDWQGAAAISREAPGDVVRVFILPPSMAELSRRLHARAQDHEDVIQRRLGRAYDEIPHWRSYDYVIVNEDYDRAYADLAHIYHAERLRQARNPWVNGFVEGLLDEKLEPPR</sequence>
<feature type="binding site" evidence="9">
    <location>
        <begin position="18"/>
        <end position="25"/>
    </location>
    <ligand>
        <name>ATP</name>
        <dbReference type="ChEBI" id="CHEBI:30616"/>
    </ligand>
</feature>
<keyword evidence="6 9" id="KW-0418">Kinase</keyword>
<evidence type="ECO:0000256" key="3">
    <source>
        <dbReference type="ARBA" id="ARBA00016296"/>
    </source>
</evidence>
<comment type="caution">
    <text evidence="11">The sequence shown here is derived from an EMBL/GenBank/DDBJ whole genome shotgun (WGS) entry which is preliminary data.</text>
</comment>
<feature type="domain" description="Guanylate kinase-like" evidence="10">
    <location>
        <begin position="11"/>
        <end position="190"/>
    </location>
</feature>
<accession>A0ABW4N5E2</accession>
<dbReference type="PROSITE" id="PS00856">
    <property type="entry name" value="GUANYLATE_KINASE_1"/>
    <property type="match status" value="1"/>
</dbReference>
<comment type="function">
    <text evidence="9">Essential for recycling GMP and indirectly, cGMP.</text>
</comment>
<evidence type="ECO:0000256" key="1">
    <source>
        <dbReference type="ARBA" id="ARBA00005790"/>
    </source>
</evidence>
<dbReference type="GO" id="GO:0004385">
    <property type="term" value="F:GMP kinase activity"/>
    <property type="evidence" value="ECO:0007669"/>
    <property type="project" value="UniProtKB-EC"/>
</dbReference>
<evidence type="ECO:0000256" key="7">
    <source>
        <dbReference type="ARBA" id="ARBA00022840"/>
    </source>
</evidence>
<dbReference type="PROSITE" id="PS50052">
    <property type="entry name" value="GUANYLATE_KINASE_2"/>
    <property type="match status" value="1"/>
</dbReference>
<keyword evidence="9" id="KW-0963">Cytoplasm</keyword>
<evidence type="ECO:0000256" key="2">
    <source>
        <dbReference type="ARBA" id="ARBA00012961"/>
    </source>
</evidence>
<keyword evidence="12" id="KW-1185">Reference proteome</keyword>
<name>A0ABW4N5E2_9CAUL</name>
<dbReference type="InterPro" id="IPR008145">
    <property type="entry name" value="GK/Ca_channel_bsu"/>
</dbReference>
<dbReference type="RefSeq" id="WP_377282159.1">
    <property type="nucleotide sequence ID" value="NZ_JBHRSI010000005.1"/>
</dbReference>
<keyword evidence="5 9" id="KW-0547">Nucleotide-binding</keyword>
<protein>
    <recommendedName>
        <fullName evidence="3 9">Guanylate kinase</fullName>
        <ecNumber evidence="2 9">2.7.4.8</ecNumber>
    </recommendedName>
    <alternativeName>
        <fullName evidence="8 9">GMP kinase</fullName>
    </alternativeName>
</protein>
<dbReference type="EC" id="2.7.4.8" evidence="2 9"/>
<organism evidence="11 12">
    <name type="scientific">Phenylobacterium terrae</name>
    <dbReference type="NCBI Taxonomy" id="2665495"/>
    <lineage>
        <taxon>Bacteria</taxon>
        <taxon>Pseudomonadati</taxon>
        <taxon>Pseudomonadota</taxon>
        <taxon>Alphaproteobacteria</taxon>
        <taxon>Caulobacterales</taxon>
        <taxon>Caulobacteraceae</taxon>
        <taxon>Phenylobacterium</taxon>
    </lineage>
</organism>
<gene>
    <name evidence="9 11" type="primary">gmk</name>
    <name evidence="11" type="ORF">ACFSC0_17530</name>
</gene>
<evidence type="ECO:0000256" key="6">
    <source>
        <dbReference type="ARBA" id="ARBA00022777"/>
    </source>
</evidence>
<evidence type="ECO:0000313" key="11">
    <source>
        <dbReference type="EMBL" id="MFD1785206.1"/>
    </source>
</evidence>
<dbReference type="PANTHER" id="PTHR23117:SF13">
    <property type="entry name" value="GUANYLATE KINASE"/>
    <property type="match status" value="1"/>
</dbReference>